<proteinExistence type="predicted"/>
<gene>
    <name evidence="1" type="ORF">RCZ01_18070</name>
</gene>
<dbReference type="RefSeq" id="WP_155285132.1">
    <property type="nucleotide sequence ID" value="NZ_BLBC01000011.1"/>
</dbReference>
<dbReference type="AlphaFoldDB" id="A0A5M4BB59"/>
<name>A0A5M4BB59_9FLAO</name>
<sequence length="170" mass="19553">MATFSGNFNKIMETINQKIRDDIPPMLAITARNFVLDNFKKEAWQGETEEPWKPRKDTNNKKKLLIASGEGKNSIQAHSEPYKAIISVGGGDFSYMKYHNSGSNETTVQNVKAFTRKIKKGKHRGKEQNVRAFTRTVRYNLPKRQFIGRSPVLIKELKEIIIEELNKLNK</sequence>
<dbReference type="Proteomes" id="UP000398217">
    <property type="component" value="Unassembled WGS sequence"/>
</dbReference>
<organism evidence="1 2">
    <name type="scientific">Capnocytophaga felis</name>
    <dbReference type="NCBI Taxonomy" id="2267611"/>
    <lineage>
        <taxon>Bacteria</taxon>
        <taxon>Pseudomonadati</taxon>
        <taxon>Bacteroidota</taxon>
        <taxon>Flavobacteriia</taxon>
        <taxon>Flavobacteriales</taxon>
        <taxon>Flavobacteriaceae</taxon>
        <taxon>Capnocytophaga</taxon>
    </lineage>
</organism>
<evidence type="ECO:0000313" key="2">
    <source>
        <dbReference type="Proteomes" id="UP000398217"/>
    </source>
</evidence>
<keyword evidence="2" id="KW-1185">Reference proteome</keyword>
<dbReference type="EMBL" id="BLBC01000011">
    <property type="protein sequence ID" value="GET46505.1"/>
    <property type="molecule type" value="Genomic_DNA"/>
</dbReference>
<comment type="caution">
    <text evidence="1">The sequence shown here is derived from an EMBL/GenBank/DDBJ whole genome shotgun (WGS) entry which is preliminary data.</text>
</comment>
<protein>
    <recommendedName>
        <fullName evidence="3">Virion morphogenesis protein</fullName>
    </recommendedName>
</protein>
<evidence type="ECO:0000313" key="1">
    <source>
        <dbReference type="EMBL" id="GET46505.1"/>
    </source>
</evidence>
<accession>A0A5M4BB59</accession>
<reference evidence="2" key="1">
    <citation type="journal article" date="2020" name="Int. J. Syst. Evol. Microbiol.">
        <title>Capnocytophaga felis sp. nov. isolated from the feline oral cavity.</title>
        <authorList>
            <person name="Suzuki M."/>
            <person name="Umeda K."/>
            <person name="Kimura M."/>
            <person name="Imaoka K."/>
            <person name="Morikawa S."/>
            <person name="Maeda K."/>
        </authorList>
    </citation>
    <scope>NUCLEOTIDE SEQUENCE [LARGE SCALE GENOMIC DNA]</scope>
    <source>
        <strain evidence="2">KC07070</strain>
    </source>
</reference>
<dbReference type="OrthoDB" id="964176at2"/>
<evidence type="ECO:0008006" key="3">
    <source>
        <dbReference type="Google" id="ProtNLM"/>
    </source>
</evidence>